<dbReference type="PANTHER" id="PTHR11668:SF496">
    <property type="entry name" value="SERINE_THREONINE-PROTEIN PHOSPHATASE"/>
    <property type="match status" value="1"/>
</dbReference>
<dbReference type="RefSeq" id="WP_042686452.1">
    <property type="nucleotide sequence ID" value="NZ_DUIH01000021.1"/>
</dbReference>
<dbReference type="PROSITE" id="PS00125">
    <property type="entry name" value="SER_THR_PHOSPHATASE"/>
    <property type="match status" value="1"/>
</dbReference>
<comment type="caution">
    <text evidence="2">The sequence shown here is derived from an EMBL/GenBank/DDBJ whole genome shotgun (WGS) entry which is preliminary data.</text>
</comment>
<dbReference type="GO" id="GO:0016787">
    <property type="term" value="F:hydrolase activity"/>
    <property type="evidence" value="ECO:0007669"/>
    <property type="project" value="InterPro"/>
</dbReference>
<proteinExistence type="predicted"/>
<evidence type="ECO:0000313" key="3">
    <source>
        <dbReference type="Proteomes" id="UP000600363"/>
    </source>
</evidence>
<dbReference type="AlphaFoldDB" id="A0A832VXS0"/>
<name>A0A832VXS0_9EURY</name>
<dbReference type="InterPro" id="IPR050341">
    <property type="entry name" value="PP1_catalytic_subunit"/>
</dbReference>
<sequence length="269" mass="30682">MSLPTLDEQVELIESATRILSRMPNLVERSAHHVLIVGDVHGSPTTLKHLEWLLEEHNFELVVFLGDYVDRGSAQIEAVDFVLRLLIECPHRVILLRGNHELPYLNYRYHFFRAVLGAYPEHVWHLFNQCFAQLPYCLVLNGEGILMHGGISKDIVHIRALNTHPKGMLEPPDEVQQLLWNDPYDFEGTFAPNVFRAGFWLFSRTALEEFLEANSLCWLIRAHEPVAGGYEPRWDGLLTTVFSCPEGSPDGRAAVLVLEDEKRTVVHIG</sequence>
<evidence type="ECO:0000259" key="1">
    <source>
        <dbReference type="PROSITE" id="PS00125"/>
    </source>
</evidence>
<dbReference type="InterPro" id="IPR004843">
    <property type="entry name" value="Calcineurin-like_PHP"/>
</dbReference>
<dbReference type="InterPro" id="IPR029052">
    <property type="entry name" value="Metallo-depent_PP-like"/>
</dbReference>
<organism evidence="2 3">
    <name type="scientific">Methermicoccus shengliensis</name>
    <dbReference type="NCBI Taxonomy" id="660064"/>
    <lineage>
        <taxon>Archaea</taxon>
        <taxon>Methanobacteriati</taxon>
        <taxon>Methanobacteriota</taxon>
        <taxon>Stenosarchaea group</taxon>
        <taxon>Methanomicrobia</taxon>
        <taxon>Methanosarcinales</taxon>
        <taxon>Methermicoccaceae</taxon>
        <taxon>Methermicoccus</taxon>
    </lineage>
</organism>
<dbReference type="EMBL" id="DUIH01000021">
    <property type="protein sequence ID" value="HIH70112.1"/>
    <property type="molecule type" value="Genomic_DNA"/>
</dbReference>
<dbReference type="PRINTS" id="PR00114">
    <property type="entry name" value="STPHPHTASE"/>
</dbReference>
<dbReference type="CDD" id="cd00144">
    <property type="entry name" value="MPP_PPP_family"/>
    <property type="match status" value="1"/>
</dbReference>
<dbReference type="Proteomes" id="UP000600363">
    <property type="component" value="Unassembled WGS sequence"/>
</dbReference>
<gene>
    <name evidence="2" type="ORF">HA299_05835</name>
</gene>
<feature type="domain" description="Serine/threonine specific protein phosphatases" evidence="1">
    <location>
        <begin position="96"/>
        <end position="101"/>
    </location>
</feature>
<dbReference type="InterPro" id="IPR006186">
    <property type="entry name" value="Ser/Thr-sp_prot-phosphatase"/>
</dbReference>
<evidence type="ECO:0000313" key="2">
    <source>
        <dbReference type="EMBL" id="HIH70112.1"/>
    </source>
</evidence>
<dbReference type="SUPFAM" id="SSF56300">
    <property type="entry name" value="Metallo-dependent phosphatases"/>
    <property type="match status" value="1"/>
</dbReference>
<dbReference type="PANTHER" id="PTHR11668">
    <property type="entry name" value="SERINE/THREONINE PROTEIN PHOSPHATASE"/>
    <property type="match status" value="1"/>
</dbReference>
<accession>A0A832VXS0</accession>
<dbReference type="Pfam" id="PF00149">
    <property type="entry name" value="Metallophos"/>
    <property type="match status" value="1"/>
</dbReference>
<reference evidence="2" key="1">
    <citation type="journal article" date="2020" name="bioRxiv">
        <title>A rank-normalized archaeal taxonomy based on genome phylogeny resolves widespread incomplete and uneven classifications.</title>
        <authorList>
            <person name="Rinke C."/>
            <person name="Chuvochina M."/>
            <person name="Mussig A.J."/>
            <person name="Chaumeil P.-A."/>
            <person name="Waite D.W."/>
            <person name="Whitman W.B."/>
            <person name="Parks D.H."/>
            <person name="Hugenholtz P."/>
        </authorList>
    </citation>
    <scope>NUCLEOTIDE SEQUENCE</scope>
    <source>
        <strain evidence="2">UBA12518</strain>
    </source>
</reference>
<protein>
    <submittedName>
        <fullName evidence="2">Serine/threonine protein phosphatase</fullName>
    </submittedName>
</protein>
<dbReference type="SMART" id="SM00156">
    <property type="entry name" value="PP2Ac"/>
    <property type="match status" value="1"/>
</dbReference>
<dbReference type="Gene3D" id="3.60.21.10">
    <property type="match status" value="1"/>
</dbReference>